<accession>A0A699WEP9</accession>
<evidence type="ECO:0000256" key="1">
    <source>
        <dbReference type="SAM" id="MobiDB-lite"/>
    </source>
</evidence>
<feature type="region of interest" description="Disordered" evidence="1">
    <location>
        <begin position="31"/>
        <end position="75"/>
    </location>
</feature>
<feature type="compositionally biased region" description="Acidic residues" evidence="1">
    <location>
        <begin position="58"/>
        <end position="67"/>
    </location>
</feature>
<sequence length="86" mass="10104">KNRNPSSPKRAHFVNSIIILNKEYEAKDEVSVKPSVTENKDHEMTFESEKEFEGETKEETEEEEEDNPERFDTFPTMKELGFMNGF</sequence>
<proteinExistence type="predicted"/>
<gene>
    <name evidence="2" type="ORF">Tci_918084</name>
</gene>
<feature type="non-terminal residue" evidence="2">
    <location>
        <position position="1"/>
    </location>
</feature>
<feature type="compositionally biased region" description="Basic and acidic residues" evidence="1">
    <location>
        <begin position="38"/>
        <end position="57"/>
    </location>
</feature>
<dbReference type="AlphaFoldDB" id="A0A699WEP9"/>
<dbReference type="EMBL" id="BKCJ011665904">
    <property type="protein sequence ID" value="GFD46115.1"/>
    <property type="molecule type" value="Genomic_DNA"/>
</dbReference>
<reference evidence="2" key="1">
    <citation type="journal article" date="2019" name="Sci. Rep.">
        <title>Draft genome of Tanacetum cinerariifolium, the natural source of mosquito coil.</title>
        <authorList>
            <person name="Yamashiro T."/>
            <person name="Shiraishi A."/>
            <person name="Satake H."/>
            <person name="Nakayama K."/>
        </authorList>
    </citation>
    <scope>NUCLEOTIDE SEQUENCE</scope>
</reference>
<name>A0A699WEP9_TANCI</name>
<organism evidence="2">
    <name type="scientific">Tanacetum cinerariifolium</name>
    <name type="common">Dalmatian daisy</name>
    <name type="synonym">Chrysanthemum cinerariifolium</name>
    <dbReference type="NCBI Taxonomy" id="118510"/>
    <lineage>
        <taxon>Eukaryota</taxon>
        <taxon>Viridiplantae</taxon>
        <taxon>Streptophyta</taxon>
        <taxon>Embryophyta</taxon>
        <taxon>Tracheophyta</taxon>
        <taxon>Spermatophyta</taxon>
        <taxon>Magnoliopsida</taxon>
        <taxon>eudicotyledons</taxon>
        <taxon>Gunneridae</taxon>
        <taxon>Pentapetalae</taxon>
        <taxon>asterids</taxon>
        <taxon>campanulids</taxon>
        <taxon>Asterales</taxon>
        <taxon>Asteraceae</taxon>
        <taxon>Asteroideae</taxon>
        <taxon>Anthemideae</taxon>
        <taxon>Anthemidinae</taxon>
        <taxon>Tanacetum</taxon>
    </lineage>
</organism>
<evidence type="ECO:0000313" key="2">
    <source>
        <dbReference type="EMBL" id="GFD46115.1"/>
    </source>
</evidence>
<protein>
    <submittedName>
        <fullName evidence="2">Uncharacterized protein</fullName>
    </submittedName>
</protein>
<comment type="caution">
    <text evidence="2">The sequence shown here is derived from an EMBL/GenBank/DDBJ whole genome shotgun (WGS) entry which is preliminary data.</text>
</comment>